<reference evidence="3 4" key="1">
    <citation type="journal article" date="2018" name="Evol. Lett.">
        <title>Horizontal gene cluster transfer increased hallucinogenic mushroom diversity.</title>
        <authorList>
            <person name="Reynolds H.T."/>
            <person name="Vijayakumar V."/>
            <person name="Gluck-Thaler E."/>
            <person name="Korotkin H.B."/>
            <person name="Matheny P.B."/>
            <person name="Slot J.C."/>
        </authorList>
    </citation>
    <scope>NUCLEOTIDE SEQUENCE [LARGE SCALE GENOMIC DNA]</scope>
    <source>
        <strain evidence="3 4">2629</strain>
    </source>
</reference>
<sequence>MFPTLAILSALTTVALAQSPSSAAANATSTANPLIPTTLAPSCVAFLQTLNTDTTLATCLKAVSDATSAFQPGSTTTPSSANVNSALSSLCSDSVNSACPQPFIRSKIADFYSACADDIQKKVPEVITPYDVLYTLTPLRQSICSKDDSGTYCVMAAPTTSREADQEPATGASDSLTLAQMLGLLYTNNGAALKRRAPATAILPNMTTYHDSNLPFLFNKPEMDATTLCTSCTRQILTAYINFESNIPYAPGLGASQLLDTQTDLYNAIKDKCPAGFMSQAVQAAGGLSGGILPSGAVPAVNAEFKVFTAFAMGVASLVYAL</sequence>
<keyword evidence="4" id="KW-1185">Reference proteome</keyword>
<evidence type="ECO:0000259" key="2">
    <source>
        <dbReference type="Pfam" id="PF24855"/>
    </source>
</evidence>
<gene>
    <name evidence="3" type="ORF">CVT24_010084</name>
</gene>
<evidence type="ECO:0000313" key="4">
    <source>
        <dbReference type="Proteomes" id="UP000284842"/>
    </source>
</evidence>
<evidence type="ECO:0000313" key="3">
    <source>
        <dbReference type="EMBL" id="PPR05097.1"/>
    </source>
</evidence>
<organism evidence="3 4">
    <name type="scientific">Panaeolus cyanescens</name>
    <dbReference type="NCBI Taxonomy" id="181874"/>
    <lineage>
        <taxon>Eukaryota</taxon>
        <taxon>Fungi</taxon>
        <taxon>Dikarya</taxon>
        <taxon>Basidiomycota</taxon>
        <taxon>Agaricomycotina</taxon>
        <taxon>Agaricomycetes</taxon>
        <taxon>Agaricomycetidae</taxon>
        <taxon>Agaricales</taxon>
        <taxon>Agaricineae</taxon>
        <taxon>Galeropsidaceae</taxon>
        <taxon>Panaeolus</taxon>
    </lineage>
</organism>
<dbReference type="AlphaFoldDB" id="A0A409YQ17"/>
<dbReference type="Proteomes" id="UP000284842">
    <property type="component" value="Unassembled WGS sequence"/>
</dbReference>
<dbReference type="InterPro" id="IPR056146">
    <property type="entry name" value="DUF7729"/>
</dbReference>
<accession>A0A409YQ17</accession>
<dbReference type="OrthoDB" id="5588482at2759"/>
<dbReference type="Pfam" id="PF24855">
    <property type="entry name" value="DUF7729"/>
    <property type="match status" value="1"/>
</dbReference>
<feature type="domain" description="DUF7729" evidence="2">
    <location>
        <begin position="40"/>
        <end position="164"/>
    </location>
</feature>
<evidence type="ECO:0000256" key="1">
    <source>
        <dbReference type="SAM" id="SignalP"/>
    </source>
</evidence>
<feature type="chain" id="PRO_5019209387" description="DUF7729 domain-containing protein" evidence="1">
    <location>
        <begin position="18"/>
        <end position="322"/>
    </location>
</feature>
<dbReference type="InParanoid" id="A0A409YQ17"/>
<protein>
    <recommendedName>
        <fullName evidence="2">DUF7729 domain-containing protein</fullName>
    </recommendedName>
</protein>
<comment type="caution">
    <text evidence="3">The sequence shown here is derived from an EMBL/GenBank/DDBJ whole genome shotgun (WGS) entry which is preliminary data.</text>
</comment>
<dbReference type="EMBL" id="NHTK01000846">
    <property type="protein sequence ID" value="PPR05097.1"/>
    <property type="molecule type" value="Genomic_DNA"/>
</dbReference>
<name>A0A409YQ17_9AGAR</name>
<proteinExistence type="predicted"/>
<feature type="signal peptide" evidence="1">
    <location>
        <begin position="1"/>
        <end position="17"/>
    </location>
</feature>
<keyword evidence="1" id="KW-0732">Signal</keyword>